<sequence>MPTIPDIVRRRTAFILVNSHHSPIQSRPLVPNVIEVGGLHIVRTDEKATNEWLDYCDVCVQGVVYVSFGSLLKGTSFPDQFLTSMV</sequence>
<dbReference type="Pfam" id="PF00201">
    <property type="entry name" value="UDPGT"/>
    <property type="match status" value="1"/>
</dbReference>
<dbReference type="EMBL" id="CABPRJ010000503">
    <property type="protein sequence ID" value="VVC30016.1"/>
    <property type="molecule type" value="Genomic_DNA"/>
</dbReference>
<dbReference type="GO" id="GO:0008194">
    <property type="term" value="F:UDP-glycosyltransferase activity"/>
    <property type="evidence" value="ECO:0007669"/>
    <property type="project" value="InterPro"/>
</dbReference>
<dbReference type="Proteomes" id="UP000325440">
    <property type="component" value="Unassembled WGS sequence"/>
</dbReference>
<evidence type="ECO:0000313" key="2">
    <source>
        <dbReference type="EMBL" id="VVC30016.1"/>
    </source>
</evidence>
<reference evidence="2 3" key="1">
    <citation type="submission" date="2019-08" db="EMBL/GenBank/DDBJ databases">
        <authorList>
            <person name="Alioto T."/>
            <person name="Alioto T."/>
            <person name="Gomez Garrido J."/>
        </authorList>
    </citation>
    <scope>NUCLEOTIDE SEQUENCE [LARGE SCALE GENOMIC DNA]</scope>
</reference>
<gene>
    <name evidence="2" type="ORF">CINCED_3A013014</name>
</gene>
<dbReference type="AlphaFoldDB" id="A0A5E4MKW0"/>
<dbReference type="InterPro" id="IPR002213">
    <property type="entry name" value="UDP_glucos_trans"/>
</dbReference>
<dbReference type="SUPFAM" id="SSF53756">
    <property type="entry name" value="UDP-Glycosyltransferase/glycogen phosphorylase"/>
    <property type="match status" value="1"/>
</dbReference>
<evidence type="ECO:0000313" key="3">
    <source>
        <dbReference type="Proteomes" id="UP000325440"/>
    </source>
</evidence>
<organism evidence="2 3">
    <name type="scientific">Cinara cedri</name>
    <dbReference type="NCBI Taxonomy" id="506608"/>
    <lineage>
        <taxon>Eukaryota</taxon>
        <taxon>Metazoa</taxon>
        <taxon>Ecdysozoa</taxon>
        <taxon>Arthropoda</taxon>
        <taxon>Hexapoda</taxon>
        <taxon>Insecta</taxon>
        <taxon>Pterygota</taxon>
        <taxon>Neoptera</taxon>
        <taxon>Paraneoptera</taxon>
        <taxon>Hemiptera</taxon>
        <taxon>Sternorrhyncha</taxon>
        <taxon>Aphidomorpha</taxon>
        <taxon>Aphidoidea</taxon>
        <taxon>Aphididae</taxon>
        <taxon>Lachninae</taxon>
        <taxon>Cinara</taxon>
    </lineage>
</organism>
<dbReference type="OrthoDB" id="5835829at2759"/>
<protein>
    <submittedName>
        <fullName evidence="2">UDP-glucuronosyl/UDP-glucosyltransferase</fullName>
    </submittedName>
</protein>
<keyword evidence="3" id="KW-1185">Reference proteome</keyword>
<name>A0A5E4MKW0_9HEMI</name>
<evidence type="ECO:0000256" key="1">
    <source>
        <dbReference type="ARBA" id="ARBA00022679"/>
    </source>
</evidence>
<accession>A0A5E4MKW0</accession>
<keyword evidence="1 2" id="KW-0808">Transferase</keyword>
<proteinExistence type="predicted"/>